<gene>
    <name evidence="2" type="ORF">SDC9_169299</name>
</gene>
<accession>A0A645G4T7</accession>
<dbReference type="EMBL" id="VSSQ01070018">
    <property type="protein sequence ID" value="MPN21917.1"/>
    <property type="molecule type" value="Genomic_DNA"/>
</dbReference>
<feature type="transmembrane region" description="Helical" evidence="1">
    <location>
        <begin position="77"/>
        <end position="100"/>
    </location>
</feature>
<dbReference type="AlphaFoldDB" id="A0A645G4T7"/>
<feature type="transmembrane region" description="Helical" evidence="1">
    <location>
        <begin position="12"/>
        <end position="31"/>
    </location>
</feature>
<organism evidence="2">
    <name type="scientific">bioreactor metagenome</name>
    <dbReference type="NCBI Taxonomy" id="1076179"/>
    <lineage>
        <taxon>unclassified sequences</taxon>
        <taxon>metagenomes</taxon>
        <taxon>ecological metagenomes</taxon>
    </lineage>
</organism>
<reference evidence="2" key="1">
    <citation type="submission" date="2019-08" db="EMBL/GenBank/DDBJ databases">
        <authorList>
            <person name="Kucharzyk K."/>
            <person name="Murdoch R.W."/>
            <person name="Higgins S."/>
            <person name="Loffler F."/>
        </authorList>
    </citation>
    <scope>NUCLEOTIDE SEQUENCE</scope>
</reference>
<sequence length="108" mass="11293">MLLRLGPAELLATVLARVSFGIVYLSANIAVQRIWGGSASRALVLLLYLAISLMIMAPGVALALVGGLGWGLGTVGMLLLTAVGNLPASLLVLFLCRNLLQYAELSSR</sequence>
<dbReference type="InterPro" id="IPR031584">
    <property type="entry name" value="Put_ABC_export"/>
</dbReference>
<feature type="transmembrane region" description="Helical" evidence="1">
    <location>
        <begin position="43"/>
        <end position="65"/>
    </location>
</feature>
<evidence type="ECO:0000256" key="1">
    <source>
        <dbReference type="SAM" id="Phobius"/>
    </source>
</evidence>
<keyword evidence="1" id="KW-0812">Transmembrane</keyword>
<keyword evidence="1" id="KW-0472">Membrane</keyword>
<evidence type="ECO:0000313" key="2">
    <source>
        <dbReference type="EMBL" id="MPN21917.1"/>
    </source>
</evidence>
<proteinExistence type="predicted"/>
<protein>
    <submittedName>
        <fullName evidence="2">Uncharacterized protein</fullName>
    </submittedName>
</protein>
<comment type="caution">
    <text evidence="2">The sequence shown here is derived from an EMBL/GenBank/DDBJ whole genome shotgun (WGS) entry which is preliminary data.</text>
</comment>
<name>A0A645G4T7_9ZZZZ</name>
<keyword evidence="1" id="KW-1133">Transmembrane helix</keyword>
<dbReference type="Pfam" id="PF16962">
    <property type="entry name" value="ABC_export"/>
    <property type="match status" value="1"/>
</dbReference>